<dbReference type="Gene3D" id="3.30.1140.40">
    <property type="entry name" value="Tctex-1"/>
    <property type="match status" value="1"/>
</dbReference>
<dbReference type="EMBL" id="CAJFCJ010000008">
    <property type="protein sequence ID" value="CAD5118116.1"/>
    <property type="molecule type" value="Genomic_DNA"/>
</dbReference>
<dbReference type="PANTHER" id="PTHR21255:SF7">
    <property type="entry name" value="DYNEIN LIGHT CHAIN TCTEX-TYPE PROTEIN 2B"/>
    <property type="match status" value="1"/>
</dbReference>
<evidence type="ECO:0000256" key="1">
    <source>
        <dbReference type="ARBA" id="ARBA00005361"/>
    </source>
</evidence>
<sequence length="118" mass="13821">MAEVETNQQNEETSQNTYIIRPSYQSKFRSAAVKETIHQVLKEHLKEKIYSAEDSMMWTRDISEDIKAKVKDLGYERYKLLVQVVIGELRGEGVKMACRCFWDSDTDNYAQDVFMNVK</sequence>
<gene>
    <name evidence="2" type="ORF">DGYR_LOCUS6547</name>
</gene>
<dbReference type="GO" id="GO:0005868">
    <property type="term" value="C:cytoplasmic dynein complex"/>
    <property type="evidence" value="ECO:0007669"/>
    <property type="project" value="TreeGrafter"/>
</dbReference>
<dbReference type="FunFam" id="3.30.1140.40:FF:000003">
    <property type="entry name" value="tctex1 domain-containing protein 2"/>
    <property type="match status" value="1"/>
</dbReference>
<accession>A0A7I8VRJ0</accession>
<dbReference type="CDD" id="cd21459">
    <property type="entry name" value="DLC-like_TCTEX1D2"/>
    <property type="match status" value="1"/>
</dbReference>
<name>A0A7I8VRJ0_9ANNE</name>
<comment type="similarity">
    <text evidence="1">Belongs to the dynein light chain Tctex-type family.</text>
</comment>
<dbReference type="GO" id="GO:0007018">
    <property type="term" value="P:microtubule-based movement"/>
    <property type="evidence" value="ECO:0007669"/>
    <property type="project" value="TreeGrafter"/>
</dbReference>
<dbReference type="GO" id="GO:0045505">
    <property type="term" value="F:dynein intermediate chain binding"/>
    <property type="evidence" value="ECO:0007669"/>
    <property type="project" value="TreeGrafter"/>
</dbReference>
<protein>
    <submittedName>
        <fullName evidence="2">DgyrCDS6855</fullName>
    </submittedName>
</protein>
<dbReference type="OrthoDB" id="10260741at2759"/>
<proteinExistence type="inferred from homology"/>
<dbReference type="AlphaFoldDB" id="A0A7I8VRJ0"/>
<comment type="caution">
    <text evidence="2">The sequence shown here is derived from an EMBL/GenBank/DDBJ whole genome shotgun (WGS) entry which is preliminary data.</text>
</comment>
<dbReference type="GO" id="GO:0005737">
    <property type="term" value="C:cytoplasm"/>
    <property type="evidence" value="ECO:0007669"/>
    <property type="project" value="TreeGrafter"/>
</dbReference>
<dbReference type="InterPro" id="IPR005334">
    <property type="entry name" value="Tctex-1-like"/>
</dbReference>
<dbReference type="Pfam" id="PF03645">
    <property type="entry name" value="Tctex-1"/>
    <property type="match status" value="1"/>
</dbReference>
<reference evidence="2 3" key="1">
    <citation type="submission" date="2020-08" db="EMBL/GenBank/DDBJ databases">
        <authorList>
            <person name="Hejnol A."/>
        </authorList>
    </citation>
    <scope>NUCLEOTIDE SEQUENCE [LARGE SCALE GENOMIC DNA]</scope>
</reference>
<evidence type="ECO:0000313" key="3">
    <source>
        <dbReference type="Proteomes" id="UP000549394"/>
    </source>
</evidence>
<dbReference type="PANTHER" id="PTHR21255">
    <property type="entry name" value="T-COMPLEX-ASSOCIATED-TESTIS-EXPRESSED 1/ DYNEIN LIGHT CHAIN"/>
    <property type="match status" value="1"/>
</dbReference>
<dbReference type="InterPro" id="IPR038586">
    <property type="entry name" value="Tctex-1-like_sf"/>
</dbReference>
<organism evidence="2 3">
    <name type="scientific">Dimorphilus gyrociliatus</name>
    <dbReference type="NCBI Taxonomy" id="2664684"/>
    <lineage>
        <taxon>Eukaryota</taxon>
        <taxon>Metazoa</taxon>
        <taxon>Spiralia</taxon>
        <taxon>Lophotrochozoa</taxon>
        <taxon>Annelida</taxon>
        <taxon>Polychaeta</taxon>
        <taxon>Polychaeta incertae sedis</taxon>
        <taxon>Dinophilidae</taxon>
        <taxon>Dimorphilus</taxon>
    </lineage>
</organism>
<evidence type="ECO:0000313" key="2">
    <source>
        <dbReference type="EMBL" id="CAD5118116.1"/>
    </source>
</evidence>
<dbReference type="Proteomes" id="UP000549394">
    <property type="component" value="Unassembled WGS sequence"/>
</dbReference>
<keyword evidence="3" id="KW-1185">Reference proteome</keyword>